<dbReference type="InParanoid" id="A0A2N3NF69"/>
<keyword evidence="4 6" id="KW-0472">Membrane</keyword>
<dbReference type="InterPro" id="IPR052337">
    <property type="entry name" value="SAT4-like"/>
</dbReference>
<dbReference type="Pfam" id="PF20684">
    <property type="entry name" value="Fung_rhodopsin"/>
    <property type="match status" value="1"/>
</dbReference>
<keyword evidence="2 6" id="KW-0812">Transmembrane</keyword>
<dbReference type="PANTHER" id="PTHR33048:SF42">
    <property type="entry name" value="INTEGRAL MEMBRANE PROTEIN"/>
    <property type="match status" value="1"/>
</dbReference>
<evidence type="ECO:0000256" key="4">
    <source>
        <dbReference type="ARBA" id="ARBA00023136"/>
    </source>
</evidence>
<proteinExistence type="inferred from homology"/>
<dbReference type="PANTHER" id="PTHR33048">
    <property type="entry name" value="PTH11-LIKE INTEGRAL MEMBRANE PROTEIN (AFU_ORTHOLOGUE AFUA_5G11245)"/>
    <property type="match status" value="1"/>
</dbReference>
<gene>
    <name evidence="8" type="ORF">jhhlp_002771</name>
</gene>
<dbReference type="Proteomes" id="UP000233524">
    <property type="component" value="Unassembled WGS sequence"/>
</dbReference>
<feature type="domain" description="Rhodopsin" evidence="7">
    <location>
        <begin position="5"/>
        <end position="166"/>
    </location>
</feature>
<dbReference type="AlphaFoldDB" id="A0A2N3NF69"/>
<dbReference type="EMBL" id="NLAX01000008">
    <property type="protein sequence ID" value="PKS11012.1"/>
    <property type="molecule type" value="Genomic_DNA"/>
</dbReference>
<dbReference type="VEuPathDB" id="FungiDB:jhhlp_002771"/>
<sequence length="167" mass="18210">MLTAKLCMLVSVSLRTVVVQKPGGTSLFEVPPDLRVELGRLNAIAGPLAIGAAMLSKTSFALTLLRVVMGRLRILLWAIIVSMNVALFLSVLILFISCKPIEKGWNPELPGKCWPSYIGLRYGVFSSAYSAAMDFILAGVAWWVIWGVQMRLREKIGVAIGMSMGIL</sequence>
<dbReference type="STRING" id="41688.A0A2N3NF69"/>
<comment type="similarity">
    <text evidence="5">Belongs to the SAT4 family.</text>
</comment>
<accession>A0A2N3NF69</accession>
<dbReference type="InterPro" id="IPR049326">
    <property type="entry name" value="Rhodopsin_dom_fungi"/>
</dbReference>
<evidence type="ECO:0000313" key="9">
    <source>
        <dbReference type="Proteomes" id="UP000233524"/>
    </source>
</evidence>
<name>A0A2N3NF69_9PEZI</name>
<feature type="transmembrane region" description="Helical" evidence="6">
    <location>
        <begin position="74"/>
        <end position="96"/>
    </location>
</feature>
<dbReference type="GO" id="GO:0016020">
    <property type="term" value="C:membrane"/>
    <property type="evidence" value="ECO:0007669"/>
    <property type="project" value="UniProtKB-SubCell"/>
</dbReference>
<evidence type="ECO:0000259" key="7">
    <source>
        <dbReference type="Pfam" id="PF20684"/>
    </source>
</evidence>
<keyword evidence="9" id="KW-1185">Reference proteome</keyword>
<reference evidence="8 9" key="1">
    <citation type="journal article" date="2017" name="G3 (Bethesda)">
        <title>First Draft Genome Sequence of the Pathogenic Fungus Lomentospora prolificans (Formerly Scedosporium prolificans).</title>
        <authorList>
            <person name="Luo R."/>
            <person name="Zimin A."/>
            <person name="Workman R."/>
            <person name="Fan Y."/>
            <person name="Pertea G."/>
            <person name="Grossman N."/>
            <person name="Wear M.P."/>
            <person name="Jia B."/>
            <person name="Miller H."/>
            <person name="Casadevall A."/>
            <person name="Timp W."/>
            <person name="Zhang S.X."/>
            <person name="Salzberg S.L."/>
        </authorList>
    </citation>
    <scope>NUCLEOTIDE SEQUENCE [LARGE SCALE GENOMIC DNA]</scope>
    <source>
        <strain evidence="8 9">JHH-5317</strain>
    </source>
</reference>
<evidence type="ECO:0000256" key="5">
    <source>
        <dbReference type="ARBA" id="ARBA00038359"/>
    </source>
</evidence>
<evidence type="ECO:0000256" key="3">
    <source>
        <dbReference type="ARBA" id="ARBA00022989"/>
    </source>
</evidence>
<evidence type="ECO:0000256" key="1">
    <source>
        <dbReference type="ARBA" id="ARBA00004141"/>
    </source>
</evidence>
<protein>
    <recommendedName>
        <fullName evidence="7">Rhodopsin domain-containing protein</fullName>
    </recommendedName>
</protein>
<evidence type="ECO:0000256" key="2">
    <source>
        <dbReference type="ARBA" id="ARBA00022692"/>
    </source>
</evidence>
<keyword evidence="3 6" id="KW-1133">Transmembrane helix</keyword>
<evidence type="ECO:0000256" key="6">
    <source>
        <dbReference type="SAM" id="Phobius"/>
    </source>
</evidence>
<organism evidence="8 9">
    <name type="scientific">Lomentospora prolificans</name>
    <dbReference type="NCBI Taxonomy" id="41688"/>
    <lineage>
        <taxon>Eukaryota</taxon>
        <taxon>Fungi</taxon>
        <taxon>Dikarya</taxon>
        <taxon>Ascomycota</taxon>
        <taxon>Pezizomycotina</taxon>
        <taxon>Sordariomycetes</taxon>
        <taxon>Hypocreomycetidae</taxon>
        <taxon>Microascales</taxon>
        <taxon>Microascaceae</taxon>
        <taxon>Lomentospora</taxon>
    </lineage>
</organism>
<evidence type="ECO:0000313" key="8">
    <source>
        <dbReference type="EMBL" id="PKS11012.1"/>
    </source>
</evidence>
<comment type="subcellular location">
    <subcellularLocation>
        <location evidence="1">Membrane</location>
        <topology evidence="1">Multi-pass membrane protein</topology>
    </subcellularLocation>
</comment>
<dbReference type="OrthoDB" id="5417887at2759"/>
<feature type="transmembrane region" description="Helical" evidence="6">
    <location>
        <begin position="43"/>
        <end position="62"/>
    </location>
</feature>
<feature type="transmembrane region" description="Helical" evidence="6">
    <location>
        <begin position="124"/>
        <end position="145"/>
    </location>
</feature>
<comment type="caution">
    <text evidence="8">The sequence shown here is derived from an EMBL/GenBank/DDBJ whole genome shotgun (WGS) entry which is preliminary data.</text>
</comment>